<dbReference type="Gene3D" id="3.30.950.10">
    <property type="entry name" value="Methyltransferase, Cobalt-precorrin-4 Transmethylase, Domain 2"/>
    <property type="match status" value="1"/>
</dbReference>
<feature type="domain" description="Tetrapyrrole methylase" evidence="6">
    <location>
        <begin position="97"/>
        <end position="303"/>
    </location>
</feature>
<evidence type="ECO:0000256" key="2">
    <source>
        <dbReference type="ARBA" id="ARBA00022603"/>
    </source>
</evidence>
<dbReference type="EMBL" id="JAAOZD010000002">
    <property type="protein sequence ID" value="NIJ00959.1"/>
    <property type="molecule type" value="Genomic_DNA"/>
</dbReference>
<dbReference type="InterPro" id="IPR000878">
    <property type="entry name" value="4pyrrol_Mease"/>
</dbReference>
<dbReference type="Gene3D" id="3.40.1010.10">
    <property type="entry name" value="Cobalt-precorrin-4 Transmethylase, Domain 1"/>
    <property type="match status" value="1"/>
</dbReference>
<comment type="caution">
    <text evidence="7">The sequence shown here is derived from an EMBL/GenBank/DDBJ whole genome shotgun (WGS) entry which is preliminary data.</text>
</comment>
<protein>
    <recommendedName>
        <fullName evidence="1">uroporphyrinogen-III C-methyltransferase</fullName>
        <ecNumber evidence="1">2.1.1.107</ecNumber>
    </recommendedName>
</protein>
<sequence length="348" mass="35867">MQLTIDLTGREVLVAGSEKAARQAVRRYRSAGATVIHLTEPGATAGAGTGADSMPERPFLVAVIDDGGTGWGPLVERCLKDGIPVATEPAAGAEGHVTLVGGGPGALDLLTVGAVNALRDADVVFYDRLAPYQELAGLTSAELVDVGKQPGLHKVTQRDIEKLMVEAALSGLNVVRLKGGDPYVFGRGGEEVAACVAASIPVRVISGVTSAISVPAAAGIPVTHREVSHMFTVVSGHAPLTEREHTHLARLGGTIVVLMGIGTLPQMAAGLRRAGMAKDMPMAVVERGYRPGQRTTIADLGTIETAAIGCTNPAVLVIGEVVRVAEANRNHAEASAELDRLAASLLEA</sequence>
<dbReference type="NCBIfam" id="TIGR01469">
    <property type="entry name" value="cobA_cysG_Cterm"/>
    <property type="match status" value="1"/>
</dbReference>
<dbReference type="Proteomes" id="UP000802392">
    <property type="component" value="Unassembled WGS sequence"/>
</dbReference>
<reference evidence="7 8" key="1">
    <citation type="submission" date="2020-03" db="EMBL/GenBank/DDBJ databases">
        <title>Genomic Encyclopedia of Type Strains, Phase III (KMG-III): the genomes of soil and plant-associated and newly described type strains.</title>
        <authorList>
            <person name="Whitman W."/>
        </authorList>
    </citation>
    <scope>NUCLEOTIDE SEQUENCE [LARGE SCALE GENOMIC DNA]</scope>
    <source>
        <strain evidence="7 8">CECT 4207</strain>
    </source>
</reference>
<dbReference type="PANTHER" id="PTHR45790">
    <property type="entry name" value="SIROHEME SYNTHASE-RELATED"/>
    <property type="match status" value="1"/>
</dbReference>
<dbReference type="NCBIfam" id="NF004790">
    <property type="entry name" value="PRK06136.1"/>
    <property type="match status" value="1"/>
</dbReference>
<keyword evidence="3 7" id="KW-0808">Transferase</keyword>
<dbReference type="EC" id="2.1.1.107" evidence="1"/>
<evidence type="ECO:0000256" key="4">
    <source>
        <dbReference type="ARBA" id="ARBA00022691"/>
    </source>
</evidence>
<dbReference type="GO" id="GO:0032259">
    <property type="term" value="P:methylation"/>
    <property type="evidence" value="ECO:0007669"/>
    <property type="project" value="UniProtKB-KW"/>
</dbReference>
<keyword evidence="4" id="KW-0949">S-adenosyl-L-methionine</keyword>
<dbReference type="InterPro" id="IPR014777">
    <property type="entry name" value="4pyrrole_Mease_sub1"/>
</dbReference>
<accession>A0ABX0TEM5</accession>
<dbReference type="InterPro" id="IPR050161">
    <property type="entry name" value="Siro_Cobalamin_biosynth"/>
</dbReference>
<dbReference type="InterPro" id="IPR006366">
    <property type="entry name" value="CobA/CysG_C"/>
</dbReference>
<keyword evidence="2 7" id="KW-0489">Methyltransferase</keyword>
<evidence type="ECO:0000259" key="6">
    <source>
        <dbReference type="Pfam" id="PF00590"/>
    </source>
</evidence>
<evidence type="ECO:0000256" key="1">
    <source>
        <dbReference type="ARBA" id="ARBA00012162"/>
    </source>
</evidence>
<proteinExistence type="predicted"/>
<name>A0ABX0TEM5_9MICC</name>
<evidence type="ECO:0000313" key="7">
    <source>
        <dbReference type="EMBL" id="NIJ00959.1"/>
    </source>
</evidence>
<gene>
    <name evidence="7" type="ORF">FHR86_001272</name>
</gene>
<dbReference type="RefSeq" id="WP_167264722.1">
    <property type="nucleotide sequence ID" value="NZ_BAAAVO010000009.1"/>
</dbReference>
<dbReference type="CDD" id="cd11642">
    <property type="entry name" value="SUMT"/>
    <property type="match status" value="1"/>
</dbReference>
<dbReference type="SUPFAM" id="SSF53790">
    <property type="entry name" value="Tetrapyrrole methylase"/>
    <property type="match status" value="1"/>
</dbReference>
<dbReference type="PANTHER" id="PTHR45790:SF3">
    <property type="entry name" value="S-ADENOSYL-L-METHIONINE-DEPENDENT UROPORPHYRINOGEN III METHYLTRANSFERASE, CHLOROPLASTIC"/>
    <property type="match status" value="1"/>
</dbReference>
<evidence type="ECO:0000256" key="3">
    <source>
        <dbReference type="ARBA" id="ARBA00022679"/>
    </source>
</evidence>
<organism evidence="7 8">
    <name type="scientific">Paenarthrobacter ilicis</name>
    <dbReference type="NCBI Taxonomy" id="43665"/>
    <lineage>
        <taxon>Bacteria</taxon>
        <taxon>Bacillati</taxon>
        <taxon>Actinomycetota</taxon>
        <taxon>Actinomycetes</taxon>
        <taxon>Micrococcales</taxon>
        <taxon>Micrococcaceae</taxon>
        <taxon>Paenarthrobacter</taxon>
    </lineage>
</organism>
<keyword evidence="5" id="KW-0627">Porphyrin biosynthesis</keyword>
<dbReference type="GO" id="GO:0004851">
    <property type="term" value="F:uroporphyrin-III C-methyltransferase activity"/>
    <property type="evidence" value="ECO:0007669"/>
    <property type="project" value="UniProtKB-EC"/>
</dbReference>
<dbReference type="InterPro" id="IPR014776">
    <property type="entry name" value="4pyrrole_Mease_sub2"/>
</dbReference>
<evidence type="ECO:0000256" key="5">
    <source>
        <dbReference type="ARBA" id="ARBA00023244"/>
    </source>
</evidence>
<dbReference type="InterPro" id="IPR035996">
    <property type="entry name" value="4pyrrol_Methylase_sf"/>
</dbReference>
<evidence type="ECO:0000313" key="8">
    <source>
        <dbReference type="Proteomes" id="UP000802392"/>
    </source>
</evidence>
<dbReference type="Pfam" id="PF00590">
    <property type="entry name" value="TP_methylase"/>
    <property type="match status" value="1"/>
</dbReference>
<keyword evidence="8" id="KW-1185">Reference proteome</keyword>